<dbReference type="EMBL" id="CP019791">
    <property type="protein sequence ID" value="AQT68246.1"/>
    <property type="molecule type" value="Genomic_DNA"/>
</dbReference>
<accession>A0A1U9NL62</accession>
<sequence length="112" mass="12654" precursor="true">MSKNSLIAGALFALYKRSLTHAYASFRMNQLQKQRQRMIQKYVEHFEGQLKDKGGKIVSTIAIILSCRKGLSKKDIEAIVDGIVDSDDIDVAVLGMHIYNKLLEMKVLRQNG</sequence>
<gene>
    <name evidence="1" type="ORF">STSP2_01402</name>
</gene>
<dbReference type="RefSeq" id="WP_146661074.1">
    <property type="nucleotide sequence ID" value="NZ_CP019791.1"/>
</dbReference>
<evidence type="ECO:0000313" key="1">
    <source>
        <dbReference type="EMBL" id="AQT68246.1"/>
    </source>
</evidence>
<dbReference type="KEGG" id="alus:STSP2_01402"/>
<dbReference type="Proteomes" id="UP000189674">
    <property type="component" value="Chromosome"/>
</dbReference>
<protein>
    <submittedName>
        <fullName evidence="1">Uncharacterized protein</fullName>
    </submittedName>
</protein>
<evidence type="ECO:0000313" key="2">
    <source>
        <dbReference type="Proteomes" id="UP000189674"/>
    </source>
</evidence>
<name>A0A1U9NL62_9BACT</name>
<keyword evidence="2" id="KW-1185">Reference proteome</keyword>
<dbReference type="STRING" id="1936003.STSP2_01402"/>
<organism evidence="1 2">
    <name type="scientific">Anaerohalosphaera lusitana</name>
    <dbReference type="NCBI Taxonomy" id="1936003"/>
    <lineage>
        <taxon>Bacteria</taxon>
        <taxon>Pseudomonadati</taxon>
        <taxon>Planctomycetota</taxon>
        <taxon>Phycisphaerae</taxon>
        <taxon>Sedimentisphaerales</taxon>
        <taxon>Anaerohalosphaeraceae</taxon>
        <taxon>Anaerohalosphaera</taxon>
    </lineage>
</organism>
<proteinExistence type="predicted"/>
<reference evidence="2" key="1">
    <citation type="submission" date="2017-02" db="EMBL/GenBank/DDBJ databases">
        <title>Comparative genomics and description of representatives of a novel lineage of planctomycetes thriving in anoxic sediments.</title>
        <authorList>
            <person name="Spring S."/>
            <person name="Bunk B."/>
            <person name="Sproer C."/>
        </authorList>
    </citation>
    <scope>NUCLEOTIDE SEQUENCE [LARGE SCALE GENOMIC DNA]</scope>
    <source>
        <strain evidence="2">ST-NAGAB-D1</strain>
    </source>
</reference>
<dbReference type="AlphaFoldDB" id="A0A1U9NL62"/>